<dbReference type="CDD" id="cd00882">
    <property type="entry name" value="Ras_like_GTPase"/>
    <property type="match status" value="1"/>
</dbReference>
<evidence type="ECO:0000313" key="3">
    <source>
        <dbReference type="EMBL" id="EFC42401.1"/>
    </source>
</evidence>
<feature type="compositionally biased region" description="Basic residues" evidence="1">
    <location>
        <begin position="704"/>
        <end position="713"/>
    </location>
</feature>
<dbReference type="InterPro" id="IPR027417">
    <property type="entry name" value="P-loop_NTPase"/>
</dbReference>
<reference evidence="3 4" key="1">
    <citation type="journal article" date="2010" name="Cell">
        <title>The genome of Naegleria gruberi illuminates early eukaryotic versatility.</title>
        <authorList>
            <person name="Fritz-Laylin L.K."/>
            <person name="Prochnik S.E."/>
            <person name="Ginger M.L."/>
            <person name="Dacks J.B."/>
            <person name="Carpenter M.L."/>
            <person name="Field M.C."/>
            <person name="Kuo A."/>
            <person name="Paredez A."/>
            <person name="Chapman J."/>
            <person name="Pham J."/>
            <person name="Shu S."/>
            <person name="Neupane R."/>
            <person name="Cipriano M."/>
            <person name="Mancuso J."/>
            <person name="Tu H."/>
            <person name="Salamov A."/>
            <person name="Lindquist E."/>
            <person name="Shapiro H."/>
            <person name="Lucas S."/>
            <person name="Grigoriev I.V."/>
            <person name="Cande W.Z."/>
            <person name="Fulton C."/>
            <person name="Rokhsar D.S."/>
            <person name="Dawson S.C."/>
        </authorList>
    </citation>
    <scope>NUCLEOTIDE SEQUENCE [LARGE SCALE GENOMIC DNA]</scope>
    <source>
        <strain evidence="3 4">NEG-M</strain>
    </source>
</reference>
<keyword evidence="2" id="KW-1133">Transmembrane helix</keyword>
<dbReference type="GeneID" id="8851964"/>
<dbReference type="KEGG" id="ngr:NAEGRDRAFT_69806"/>
<dbReference type="SUPFAM" id="SSF52540">
    <property type="entry name" value="P-loop containing nucleoside triphosphate hydrolases"/>
    <property type="match status" value="1"/>
</dbReference>
<sequence length="794" mass="91525">MKDKIIVSDYFHEEQAKQSLNSSTFEQPSSNSNKNFQRIASPIQISNTTTIEETFSTSQRLSNSLRDSNTCFGLGYMPLNSTSDVGFNQYPVYCNNLLFNLDSDSYSSEDPLLFNSQQLIIPEEDLKDSSSFQTNLKLERLDSCVSEISTSSSECTQEIERSPLEVQIPKQSLFEMAYSSFSSDCEMTPRSERSSPRLLNPKMKNNVRMNHLPSLETLRKQVNCELNIHNRKMEQLMSEELPSLNVIMAGCSSSGKSQLKSLLSSVMEFESERILPNSESYPKLVFRPIYRNLDHGTRTHQVTQDESQLSYYKWDENISRCSVMFQPIDSDISDQITTQRIIFTDMPGIDSQDQCPNYCKLLSQLYVGMFASEMSDKMVEYGFENIKAGGRIQQVMCHDLVMLTIPIEFNEKELQITKSIQHYLDSKGIPYLVVATKTDLVGNDRNILDKKRELAKHLKMRSFDILTIGMSGKSKEGIEDFELIRNDLHKESMLVLRQLLLQFNKKRDFIDKYKMNHCGLSPIENFIKSTAMNLLYYWLILHKVIHWIVIGPDGSADEQQQVATEDEPMIHLEDKKESDKIIFEKKPETETKMMIPKHRDEIICNSVFIPPLQFPPEQPKEIVNPPFRASGPSKLSIVKFPPKQELISDKVSNPKEVIQHLKEEEKSPCEVINYEFTSESEESDADDEEILNEDECIYYTKPKKNQQHEHHHNLHDDHSQPIIIPSNHDTDLAASNSKHDERHDQDYHDEDCSEESSTYYLCSMRIFQCLVVSLLFVLVFQSFALFAFQHLSSV</sequence>
<evidence type="ECO:0000256" key="1">
    <source>
        <dbReference type="SAM" id="MobiDB-lite"/>
    </source>
</evidence>
<feature type="transmembrane region" description="Helical" evidence="2">
    <location>
        <begin position="765"/>
        <end position="788"/>
    </location>
</feature>
<dbReference type="RefSeq" id="XP_002675145.1">
    <property type="nucleotide sequence ID" value="XM_002675099.1"/>
</dbReference>
<dbReference type="Proteomes" id="UP000006671">
    <property type="component" value="Unassembled WGS sequence"/>
</dbReference>
<evidence type="ECO:0000256" key="2">
    <source>
        <dbReference type="SAM" id="Phobius"/>
    </source>
</evidence>
<dbReference type="EMBL" id="GG738880">
    <property type="protein sequence ID" value="EFC42401.1"/>
    <property type="molecule type" value="Genomic_DNA"/>
</dbReference>
<name>D2VLJ8_NAEGR</name>
<feature type="region of interest" description="Disordered" evidence="1">
    <location>
        <begin position="704"/>
        <end position="750"/>
    </location>
</feature>
<keyword evidence="2" id="KW-0472">Membrane</keyword>
<protein>
    <submittedName>
        <fullName evidence="3">Predicted protein</fullName>
    </submittedName>
</protein>
<keyword evidence="2" id="KW-0812">Transmembrane</keyword>
<dbReference type="VEuPathDB" id="AmoebaDB:NAEGRDRAFT_69806"/>
<organism evidence="4">
    <name type="scientific">Naegleria gruberi</name>
    <name type="common">Amoeba</name>
    <dbReference type="NCBI Taxonomy" id="5762"/>
    <lineage>
        <taxon>Eukaryota</taxon>
        <taxon>Discoba</taxon>
        <taxon>Heterolobosea</taxon>
        <taxon>Tetramitia</taxon>
        <taxon>Eutetramitia</taxon>
        <taxon>Vahlkampfiidae</taxon>
        <taxon>Naegleria</taxon>
    </lineage>
</organism>
<keyword evidence="4" id="KW-1185">Reference proteome</keyword>
<feature type="compositionally biased region" description="Basic and acidic residues" evidence="1">
    <location>
        <begin position="737"/>
        <end position="746"/>
    </location>
</feature>
<dbReference type="AlphaFoldDB" id="D2VLJ8"/>
<dbReference type="Gene3D" id="3.40.50.300">
    <property type="entry name" value="P-loop containing nucleotide triphosphate hydrolases"/>
    <property type="match status" value="1"/>
</dbReference>
<evidence type="ECO:0000313" key="4">
    <source>
        <dbReference type="Proteomes" id="UP000006671"/>
    </source>
</evidence>
<dbReference type="InParanoid" id="D2VLJ8"/>
<proteinExistence type="predicted"/>
<dbReference type="OrthoDB" id="10541607at2759"/>
<gene>
    <name evidence="3" type="ORF">NAEGRDRAFT_69806</name>
</gene>
<accession>D2VLJ8</accession>